<protein>
    <recommendedName>
        <fullName evidence="8">Mitochondrial inner membrane protease subunit</fullName>
        <ecNumber evidence="8">3.4.21.-</ecNumber>
    </recommendedName>
</protein>
<accession>A0A3A2ZQB2</accession>
<dbReference type="SUPFAM" id="SSF51306">
    <property type="entry name" value="LexA/Signal peptidase"/>
    <property type="match status" value="1"/>
</dbReference>
<dbReference type="GO" id="GO:0006627">
    <property type="term" value="P:protein processing involved in protein targeting to mitochondrion"/>
    <property type="evidence" value="ECO:0007669"/>
    <property type="project" value="TreeGrafter"/>
</dbReference>
<keyword evidence="5" id="KW-0472">Membrane</keyword>
<dbReference type="InterPro" id="IPR052064">
    <property type="entry name" value="Mito_IMP1_subunit"/>
</dbReference>
<evidence type="ECO:0000256" key="1">
    <source>
        <dbReference type="ARBA" id="ARBA00004273"/>
    </source>
</evidence>
<dbReference type="PANTHER" id="PTHR12383">
    <property type="entry name" value="PROTEASE FAMILY S26 MITOCHONDRIAL INNER MEMBRANE PROTEASE-RELATED"/>
    <property type="match status" value="1"/>
</dbReference>
<dbReference type="CDD" id="cd06530">
    <property type="entry name" value="S26_SPase_I"/>
    <property type="match status" value="1"/>
</dbReference>
<evidence type="ECO:0000256" key="8">
    <source>
        <dbReference type="RuleBase" id="RU362041"/>
    </source>
</evidence>
<dbReference type="FunFam" id="2.10.109.10:FF:000015">
    <property type="entry name" value="Mitochondrial inner membrane protease subunit 1"/>
    <property type="match status" value="1"/>
</dbReference>
<comment type="caution">
    <text evidence="10">The sequence shown here is derived from an EMBL/GenBank/DDBJ whole genome shotgun (WGS) entry which is preliminary data.</text>
</comment>
<dbReference type="OrthoDB" id="308440at2759"/>
<feature type="domain" description="Peptidase S26" evidence="9">
    <location>
        <begin position="31"/>
        <end position="175"/>
    </location>
</feature>
<evidence type="ECO:0000313" key="11">
    <source>
        <dbReference type="Proteomes" id="UP000266188"/>
    </source>
</evidence>
<dbReference type="GO" id="GO:0042720">
    <property type="term" value="C:mitochondrial inner membrane peptidase complex"/>
    <property type="evidence" value="ECO:0007669"/>
    <property type="project" value="TreeGrafter"/>
</dbReference>
<sequence>MYRQVPFERFLRYAFRTASPKGFAKLTLDTLGIFCAAVWTWEHVFTIQMSEGPSMYPTFNVRGDGMLISRAQKYGKGIEVGDVVRFYHPSFLGVHGAKRVLGMPGDWVCRDLPLSKNVGGYVRRDGEGEERADMIQVPPGHVYLVGDNLPWSRDSRTFGPVPLGLVNGKVVARIWPLSKMEWVKNTLQPTSLEEVKSA</sequence>
<evidence type="ECO:0000256" key="2">
    <source>
        <dbReference type="ARBA" id="ARBA00022792"/>
    </source>
</evidence>
<keyword evidence="8" id="KW-0645">Protease</keyword>
<keyword evidence="3 8" id="KW-0378">Hydrolase</keyword>
<dbReference type="GO" id="GO:0004252">
    <property type="term" value="F:serine-type endopeptidase activity"/>
    <property type="evidence" value="ECO:0007669"/>
    <property type="project" value="InterPro"/>
</dbReference>
<evidence type="ECO:0000259" key="9">
    <source>
        <dbReference type="Pfam" id="PF10502"/>
    </source>
</evidence>
<dbReference type="PRINTS" id="PR00727">
    <property type="entry name" value="LEADERPTASE"/>
</dbReference>
<dbReference type="Pfam" id="PF10502">
    <property type="entry name" value="Peptidase_S26"/>
    <property type="match status" value="1"/>
</dbReference>
<dbReference type="PANTHER" id="PTHR12383:SF16">
    <property type="entry name" value="MITOCHONDRIAL INNER MEMBRANE PROTEASE SUBUNIT 1"/>
    <property type="match status" value="1"/>
</dbReference>
<keyword evidence="11" id="KW-1185">Reference proteome</keyword>
<evidence type="ECO:0000256" key="7">
    <source>
        <dbReference type="PIRSR" id="PIRSR600223-1"/>
    </source>
</evidence>
<dbReference type="InterPro" id="IPR000223">
    <property type="entry name" value="Pept_S26A_signal_pept_1"/>
</dbReference>
<dbReference type="Proteomes" id="UP000266188">
    <property type="component" value="Unassembled WGS sequence"/>
</dbReference>
<name>A0A3A2ZQB2_9EURO</name>
<dbReference type="InterPro" id="IPR036286">
    <property type="entry name" value="LexA/Signal_pep-like_sf"/>
</dbReference>
<dbReference type="STRING" id="2070753.A0A3A2ZQB2"/>
<evidence type="ECO:0000256" key="3">
    <source>
        <dbReference type="ARBA" id="ARBA00022801"/>
    </source>
</evidence>
<dbReference type="Gene3D" id="2.10.109.10">
    <property type="entry name" value="Umud Fragment, subunit A"/>
    <property type="match status" value="1"/>
</dbReference>
<keyword evidence="4 8" id="KW-0496">Mitochondrion</keyword>
<comment type="similarity">
    <text evidence="6">Belongs to the peptidase S26 family. IMP1 subfamily.</text>
</comment>
<evidence type="ECO:0000256" key="4">
    <source>
        <dbReference type="ARBA" id="ARBA00023128"/>
    </source>
</evidence>
<dbReference type="EC" id="3.4.21.-" evidence="8"/>
<dbReference type="EMBL" id="MVGC01000051">
    <property type="protein sequence ID" value="RJE25332.1"/>
    <property type="molecule type" value="Genomic_DNA"/>
</dbReference>
<evidence type="ECO:0000313" key="10">
    <source>
        <dbReference type="EMBL" id="RJE25332.1"/>
    </source>
</evidence>
<proteinExistence type="inferred from homology"/>
<organism evidence="10 11">
    <name type="scientific">Aspergillus sclerotialis</name>
    <dbReference type="NCBI Taxonomy" id="2070753"/>
    <lineage>
        <taxon>Eukaryota</taxon>
        <taxon>Fungi</taxon>
        <taxon>Dikarya</taxon>
        <taxon>Ascomycota</taxon>
        <taxon>Pezizomycotina</taxon>
        <taxon>Eurotiomycetes</taxon>
        <taxon>Eurotiomycetidae</taxon>
        <taxon>Eurotiales</taxon>
        <taxon>Aspergillaceae</taxon>
        <taxon>Aspergillus</taxon>
        <taxon>Aspergillus subgen. Polypaecilum</taxon>
    </lineage>
</organism>
<reference evidence="11" key="1">
    <citation type="submission" date="2017-02" db="EMBL/GenBank/DDBJ databases">
        <authorList>
            <person name="Tafer H."/>
            <person name="Lopandic K."/>
        </authorList>
    </citation>
    <scope>NUCLEOTIDE SEQUENCE [LARGE SCALE GENOMIC DNA]</scope>
    <source>
        <strain evidence="11">CBS 366.77</strain>
    </source>
</reference>
<evidence type="ECO:0000256" key="6">
    <source>
        <dbReference type="ARBA" id="ARBA00038445"/>
    </source>
</evidence>
<keyword evidence="2 8" id="KW-0999">Mitochondrion inner membrane</keyword>
<feature type="active site" evidence="7">
    <location>
        <position position="98"/>
    </location>
</feature>
<dbReference type="NCBIfam" id="TIGR02227">
    <property type="entry name" value="sigpep_I_bact"/>
    <property type="match status" value="1"/>
</dbReference>
<dbReference type="GO" id="GO:0006465">
    <property type="term" value="P:signal peptide processing"/>
    <property type="evidence" value="ECO:0007669"/>
    <property type="project" value="InterPro"/>
</dbReference>
<dbReference type="InterPro" id="IPR019533">
    <property type="entry name" value="Peptidase_S26"/>
</dbReference>
<evidence type="ECO:0000256" key="5">
    <source>
        <dbReference type="ARBA" id="ARBA00023136"/>
    </source>
</evidence>
<gene>
    <name evidence="10" type="ORF">PHISCL_02361</name>
</gene>
<comment type="subcellular location">
    <subcellularLocation>
        <location evidence="1 8">Mitochondrion inner membrane</location>
    </subcellularLocation>
</comment>
<feature type="active site" evidence="7">
    <location>
        <position position="54"/>
    </location>
</feature>
<dbReference type="AlphaFoldDB" id="A0A3A2ZQB2"/>